<dbReference type="InterPro" id="IPR006913">
    <property type="entry name" value="CENP-V/GFA"/>
</dbReference>
<dbReference type="PROSITE" id="PS51891">
    <property type="entry name" value="CENP_V_GFA"/>
    <property type="match status" value="1"/>
</dbReference>
<evidence type="ECO:0000313" key="7">
    <source>
        <dbReference type="Proteomes" id="UP000046176"/>
    </source>
</evidence>
<comment type="similarity">
    <text evidence="1">Belongs to the Gfa family.</text>
</comment>
<evidence type="ECO:0000256" key="4">
    <source>
        <dbReference type="ARBA" id="ARBA00023239"/>
    </source>
</evidence>
<dbReference type="GO" id="GO:0016846">
    <property type="term" value="F:carbon-sulfur lyase activity"/>
    <property type="evidence" value="ECO:0007669"/>
    <property type="project" value="InterPro"/>
</dbReference>
<evidence type="ECO:0000256" key="2">
    <source>
        <dbReference type="ARBA" id="ARBA00022723"/>
    </source>
</evidence>
<dbReference type="InterPro" id="IPR011057">
    <property type="entry name" value="Mss4-like_sf"/>
</dbReference>
<evidence type="ECO:0000256" key="3">
    <source>
        <dbReference type="ARBA" id="ARBA00022833"/>
    </source>
</evidence>
<dbReference type="Gene3D" id="3.90.1590.10">
    <property type="entry name" value="glutathione-dependent formaldehyde- activating enzyme (gfa)"/>
    <property type="match status" value="1"/>
</dbReference>
<accession>A0A0T7FTZ3</accession>
<reference evidence="6 7" key="1">
    <citation type="submission" date="2014-08" db="EMBL/GenBank/DDBJ databases">
        <authorList>
            <person name="Chen Y.-H."/>
        </authorList>
    </citation>
    <scope>NUCLEOTIDE SEQUENCE [LARGE SCALE GENOMIC DNA]</scope>
</reference>
<gene>
    <name evidence="6" type="ORF">NGAL_HAMBI1145_43930</name>
</gene>
<dbReference type="AlphaFoldDB" id="A0A0T7FTZ3"/>
<sequence length="126" mass="14017">MHKGSCLCGAVTFEIEGELSAPDACHCSKCRKQSGHYFASTDVERGRLTVRGAENITWFQSSEKVRRGFCATCGSSLFWNPPHREWVAVAMGAFDGPTRTRLNKHIFVADKGDYYDIADGLPQNQQ</sequence>
<dbReference type="Proteomes" id="UP000046176">
    <property type="component" value="Unassembled WGS sequence"/>
</dbReference>
<keyword evidence="4" id="KW-0456">Lyase</keyword>
<dbReference type="GO" id="GO:0046872">
    <property type="term" value="F:metal ion binding"/>
    <property type="evidence" value="ECO:0007669"/>
    <property type="project" value="UniProtKB-KW"/>
</dbReference>
<dbReference type="RefSeq" id="WP_046668300.1">
    <property type="nucleotide sequence ID" value="NZ_CCRH01000013.1"/>
</dbReference>
<dbReference type="Pfam" id="PF04828">
    <property type="entry name" value="GFA"/>
    <property type="match status" value="1"/>
</dbReference>
<evidence type="ECO:0000313" key="6">
    <source>
        <dbReference type="EMBL" id="CDZ38488.1"/>
    </source>
</evidence>
<feature type="domain" description="CENP-V/GFA" evidence="5">
    <location>
        <begin position="2"/>
        <end position="116"/>
    </location>
</feature>
<organism evidence="6 7">
    <name type="scientific">Neorhizobium galegae bv. officinalis</name>
    <dbReference type="NCBI Taxonomy" id="323656"/>
    <lineage>
        <taxon>Bacteria</taxon>
        <taxon>Pseudomonadati</taxon>
        <taxon>Pseudomonadota</taxon>
        <taxon>Alphaproteobacteria</taxon>
        <taxon>Hyphomicrobiales</taxon>
        <taxon>Rhizobiaceae</taxon>
        <taxon>Rhizobium/Agrobacterium group</taxon>
        <taxon>Neorhizobium</taxon>
    </lineage>
</organism>
<dbReference type="PANTHER" id="PTHR33337:SF40">
    <property type="entry name" value="CENP-V_GFA DOMAIN-CONTAINING PROTEIN-RELATED"/>
    <property type="match status" value="1"/>
</dbReference>
<protein>
    <submittedName>
        <fullName evidence="6">Glutathione-dependent formaldehyde-activating, GFA</fullName>
    </submittedName>
</protein>
<evidence type="ECO:0000259" key="5">
    <source>
        <dbReference type="PROSITE" id="PS51891"/>
    </source>
</evidence>
<evidence type="ECO:0000256" key="1">
    <source>
        <dbReference type="ARBA" id="ARBA00005495"/>
    </source>
</evidence>
<dbReference type="EMBL" id="CCRH01000013">
    <property type="protein sequence ID" value="CDZ38488.1"/>
    <property type="molecule type" value="Genomic_DNA"/>
</dbReference>
<keyword evidence="3" id="KW-0862">Zinc</keyword>
<dbReference type="PANTHER" id="PTHR33337">
    <property type="entry name" value="GFA DOMAIN-CONTAINING PROTEIN"/>
    <property type="match status" value="1"/>
</dbReference>
<proteinExistence type="inferred from homology"/>
<keyword evidence="2" id="KW-0479">Metal-binding</keyword>
<dbReference type="SUPFAM" id="SSF51316">
    <property type="entry name" value="Mss4-like"/>
    <property type="match status" value="1"/>
</dbReference>
<name>A0A0T7FTZ3_NEOGA</name>
<dbReference type="OrthoDB" id="9807246at2"/>